<evidence type="ECO:0000256" key="10">
    <source>
        <dbReference type="ARBA" id="ARBA00075398"/>
    </source>
</evidence>
<dbReference type="InterPro" id="IPR044063">
    <property type="entry name" value="ZF_RING_GID"/>
</dbReference>
<dbReference type="GO" id="GO:0043161">
    <property type="term" value="P:proteasome-mediated ubiquitin-dependent protein catabolic process"/>
    <property type="evidence" value="ECO:0007669"/>
    <property type="project" value="InterPro"/>
</dbReference>
<dbReference type="InterPro" id="IPR024964">
    <property type="entry name" value="CTLH/CRA"/>
</dbReference>
<dbReference type="InterPro" id="IPR006595">
    <property type="entry name" value="CTLH_C"/>
</dbReference>
<evidence type="ECO:0000256" key="2">
    <source>
        <dbReference type="ARBA" id="ARBA00004496"/>
    </source>
</evidence>
<dbReference type="Gene3D" id="3.30.40.10">
    <property type="entry name" value="Zinc/RING finger domain, C3HC4 (zinc finger)"/>
    <property type="match status" value="1"/>
</dbReference>
<dbReference type="PROSITE" id="PS50897">
    <property type="entry name" value="CTLH"/>
    <property type="match status" value="1"/>
</dbReference>
<dbReference type="CDD" id="cd16652">
    <property type="entry name" value="dRING_Rmd5p-like"/>
    <property type="match status" value="1"/>
</dbReference>
<keyword evidence="7 12" id="KW-0863">Zinc-finger</keyword>
<feature type="domain" description="CTLH" evidence="13">
    <location>
        <begin position="193"/>
        <end position="251"/>
    </location>
</feature>
<evidence type="ECO:0000256" key="8">
    <source>
        <dbReference type="ARBA" id="ARBA00022833"/>
    </source>
</evidence>
<dbReference type="InterPro" id="IPR006594">
    <property type="entry name" value="LisH"/>
</dbReference>
<organism evidence="15 16">
    <name type="scientific">Penicillium brasilianum</name>
    <dbReference type="NCBI Taxonomy" id="104259"/>
    <lineage>
        <taxon>Eukaryota</taxon>
        <taxon>Fungi</taxon>
        <taxon>Dikarya</taxon>
        <taxon>Ascomycota</taxon>
        <taxon>Pezizomycotina</taxon>
        <taxon>Eurotiomycetes</taxon>
        <taxon>Eurotiomycetidae</taxon>
        <taxon>Eurotiales</taxon>
        <taxon>Aspergillaceae</taxon>
        <taxon>Penicillium</taxon>
    </lineage>
</organism>
<protein>
    <recommendedName>
        <fullName evidence="4">Protein FYV10</fullName>
    </recommendedName>
    <alternativeName>
        <fullName evidence="11">GID complex catalytic subunit 2</fullName>
    </alternativeName>
    <alternativeName>
        <fullName evidence="10">Glucose-induced degradation protein 2</fullName>
    </alternativeName>
    <alternativeName>
        <fullName evidence="3">Protein fyv10</fullName>
    </alternativeName>
</protein>
<evidence type="ECO:0000313" key="16">
    <source>
        <dbReference type="Proteomes" id="UP000190744"/>
    </source>
</evidence>
<dbReference type="Proteomes" id="UP000190744">
    <property type="component" value="Unassembled WGS sequence"/>
</dbReference>
<dbReference type="PANTHER" id="PTHR12170:SF3">
    <property type="entry name" value="GH10162P"/>
    <property type="match status" value="1"/>
</dbReference>
<name>A0A1S9RGP6_PENBI</name>
<keyword evidence="8" id="KW-0862">Zinc</keyword>
<evidence type="ECO:0000256" key="1">
    <source>
        <dbReference type="ARBA" id="ARBA00002343"/>
    </source>
</evidence>
<dbReference type="GO" id="GO:0005634">
    <property type="term" value="C:nucleus"/>
    <property type="evidence" value="ECO:0007669"/>
    <property type="project" value="TreeGrafter"/>
</dbReference>
<sequence>MDLVQKEHDRLLKRLRTSQGINNVQATIDLLQSARDTIATDPNQAAVTLTKLQNPVKASFNSINDSLKETHGGLNKYTKSLDKVSLIHTAYPPSLSRLHTEHSPLPQLFKDRPLPSTEHDVLSEQEHLINRAIAMHLLREGQFSVAATFLSEISEHKATMHTHESPSSSAASPESVSSLFNLDEVPSPEIRKEFASMYYILSQMKEQRNLLPAIEWSRENREALEARGSNLEFELCRLQFVWLYHGKSDTPVDNHNPGNWSAAMAYAKREFHTFLPRYLREVQQLMGAMAFCPNLQGSPYSAIFNNPSAWDDVAQFFTREFCSLLGLSADSPLYIAATAGAIALPTLLKLQTIMKAKRTEWTSENELPVEISLPPSYLFHSIFVCPVSKEQATDENPPMMMPCGHVIAEESLKRLSKGSRFKCPYCPNESHMKDARKVFL</sequence>
<proteinExistence type="inferred from homology"/>
<dbReference type="SMART" id="SM00757">
    <property type="entry name" value="CRA"/>
    <property type="match status" value="1"/>
</dbReference>
<keyword evidence="5" id="KW-0963">Cytoplasm</keyword>
<comment type="similarity">
    <text evidence="9">Belongs to the RMD5/GID2 family.</text>
</comment>
<dbReference type="EMBL" id="LJBN01000180">
    <property type="protein sequence ID" value="OOQ84450.1"/>
    <property type="molecule type" value="Genomic_DNA"/>
</dbReference>
<dbReference type="SUPFAM" id="SSF57850">
    <property type="entry name" value="RING/U-box"/>
    <property type="match status" value="1"/>
</dbReference>
<dbReference type="AlphaFoldDB" id="A0A1S9RGP6"/>
<evidence type="ECO:0000256" key="12">
    <source>
        <dbReference type="PROSITE-ProRule" id="PRU01215"/>
    </source>
</evidence>
<dbReference type="GO" id="GO:0005737">
    <property type="term" value="C:cytoplasm"/>
    <property type="evidence" value="ECO:0007669"/>
    <property type="project" value="UniProtKB-SubCell"/>
</dbReference>
<evidence type="ECO:0000256" key="9">
    <source>
        <dbReference type="ARBA" id="ARBA00061136"/>
    </source>
</evidence>
<dbReference type="GO" id="GO:0034657">
    <property type="term" value="C:GID complex"/>
    <property type="evidence" value="ECO:0007669"/>
    <property type="project" value="TreeGrafter"/>
</dbReference>
<evidence type="ECO:0000256" key="4">
    <source>
        <dbReference type="ARBA" id="ARBA00018741"/>
    </source>
</evidence>
<dbReference type="InterPro" id="IPR013083">
    <property type="entry name" value="Znf_RING/FYVE/PHD"/>
</dbReference>
<dbReference type="FunFam" id="3.30.40.10:FF:000143">
    <property type="entry name" value="Regulator of gluconeogenesis Rmd5"/>
    <property type="match status" value="1"/>
</dbReference>
<dbReference type="InterPro" id="IPR013144">
    <property type="entry name" value="CRA_dom"/>
</dbReference>
<dbReference type="InterPro" id="IPR037683">
    <property type="entry name" value="Rmd5_dRing"/>
</dbReference>
<comment type="function">
    <text evidence="1">Involved in the proteasome-dependent degradation of fructose-1,6-bisphosphatase.</text>
</comment>
<accession>A0A1S9RGP6</accession>
<dbReference type="InterPro" id="IPR045098">
    <property type="entry name" value="Fyv10_fam"/>
</dbReference>
<dbReference type="PROSITE" id="PS51867">
    <property type="entry name" value="ZF_RING_GID"/>
    <property type="match status" value="1"/>
</dbReference>
<feature type="zinc finger region" description="RING-Gid-type" evidence="12">
    <location>
        <begin position="385"/>
        <end position="426"/>
    </location>
</feature>
<dbReference type="PROSITE" id="PS50896">
    <property type="entry name" value="LISH"/>
    <property type="match status" value="1"/>
</dbReference>
<feature type="domain" description="RING-Gid-type" evidence="14">
    <location>
        <begin position="385"/>
        <end position="426"/>
    </location>
</feature>
<evidence type="ECO:0000259" key="13">
    <source>
        <dbReference type="PROSITE" id="PS50897"/>
    </source>
</evidence>
<dbReference type="Pfam" id="PF10607">
    <property type="entry name" value="CTLH"/>
    <property type="match status" value="1"/>
</dbReference>
<dbReference type="PANTHER" id="PTHR12170">
    <property type="entry name" value="MACROPHAGE ERYTHROBLAST ATTACHER-RELATED"/>
    <property type="match status" value="1"/>
</dbReference>
<dbReference type="Pfam" id="PF13445">
    <property type="entry name" value="zf-RING_UBOX"/>
    <property type="match status" value="1"/>
</dbReference>
<comment type="subcellular location">
    <subcellularLocation>
        <location evidence="2">Cytoplasm</location>
    </subcellularLocation>
</comment>
<gene>
    <name evidence="15" type="ORF">PEBR_30094</name>
</gene>
<evidence type="ECO:0000256" key="6">
    <source>
        <dbReference type="ARBA" id="ARBA00022723"/>
    </source>
</evidence>
<evidence type="ECO:0000256" key="3">
    <source>
        <dbReference type="ARBA" id="ARBA00017917"/>
    </source>
</evidence>
<evidence type="ECO:0000259" key="14">
    <source>
        <dbReference type="PROSITE" id="PS51867"/>
    </source>
</evidence>
<dbReference type="InterPro" id="IPR027370">
    <property type="entry name" value="Znf-RING_euk"/>
</dbReference>
<reference evidence="16" key="1">
    <citation type="submission" date="2015-09" db="EMBL/GenBank/DDBJ databases">
        <authorList>
            <person name="Fill T.P."/>
            <person name="Baretta J.F."/>
            <person name="de Almeida L.G."/>
            <person name="Rocha M."/>
            <person name="de Souza D.H."/>
            <person name="Malavazi I."/>
            <person name="Cerdeira L.T."/>
            <person name="Hong H."/>
            <person name="Samborskyy M."/>
            <person name="de Vasconcelos A.T."/>
            <person name="Leadlay P."/>
            <person name="Rodrigues-Filho E."/>
        </authorList>
    </citation>
    <scope>NUCLEOTIDE SEQUENCE [LARGE SCALE GENOMIC DNA]</scope>
    <source>
        <strain evidence="16">LaBioMMi 136</strain>
    </source>
</reference>
<evidence type="ECO:0000256" key="11">
    <source>
        <dbReference type="ARBA" id="ARBA00080744"/>
    </source>
</evidence>
<comment type="caution">
    <text evidence="15">The sequence shown here is derived from an EMBL/GenBank/DDBJ whole genome shotgun (WGS) entry which is preliminary data.</text>
</comment>
<dbReference type="GO" id="GO:0008270">
    <property type="term" value="F:zinc ion binding"/>
    <property type="evidence" value="ECO:0007669"/>
    <property type="project" value="UniProtKB-KW"/>
</dbReference>
<evidence type="ECO:0000256" key="5">
    <source>
        <dbReference type="ARBA" id="ARBA00022490"/>
    </source>
</evidence>
<evidence type="ECO:0000313" key="15">
    <source>
        <dbReference type="EMBL" id="OOQ84450.1"/>
    </source>
</evidence>
<keyword evidence="6" id="KW-0479">Metal-binding</keyword>
<dbReference type="GO" id="GO:0061630">
    <property type="term" value="F:ubiquitin protein ligase activity"/>
    <property type="evidence" value="ECO:0007669"/>
    <property type="project" value="InterPro"/>
</dbReference>
<evidence type="ECO:0000256" key="7">
    <source>
        <dbReference type="ARBA" id="ARBA00022771"/>
    </source>
</evidence>